<dbReference type="AlphaFoldDB" id="A0AAD6LC16"/>
<accession>A0AAD6LC16</accession>
<keyword evidence="2" id="KW-1185">Reference proteome</keyword>
<evidence type="ECO:0000313" key="1">
    <source>
        <dbReference type="EMBL" id="KAJ6957917.1"/>
    </source>
</evidence>
<proteinExistence type="predicted"/>
<protein>
    <submittedName>
        <fullName evidence="1">Uncharacterized protein</fullName>
    </submittedName>
</protein>
<sequence length="64" mass="7545">MIENDKKATQVGPISALVAPGKEEKVPCFYFDVLDWRETAMENVFFSSVLQKKKKKKKFHTYYR</sequence>
<dbReference type="EMBL" id="JAQIZT010000018">
    <property type="protein sequence ID" value="KAJ6957917.1"/>
    <property type="molecule type" value="Genomic_DNA"/>
</dbReference>
<evidence type="ECO:0000313" key="2">
    <source>
        <dbReference type="Proteomes" id="UP001164929"/>
    </source>
</evidence>
<name>A0AAD6LC16_9ROSI</name>
<dbReference type="Proteomes" id="UP001164929">
    <property type="component" value="Chromosome 18"/>
</dbReference>
<reference evidence="1 2" key="1">
    <citation type="journal article" date="2023" name="Mol. Ecol. Resour.">
        <title>Chromosome-level genome assembly of a triploid poplar Populus alba 'Berolinensis'.</title>
        <authorList>
            <person name="Chen S."/>
            <person name="Yu Y."/>
            <person name="Wang X."/>
            <person name="Wang S."/>
            <person name="Zhang T."/>
            <person name="Zhou Y."/>
            <person name="He R."/>
            <person name="Meng N."/>
            <person name="Wang Y."/>
            <person name="Liu W."/>
            <person name="Liu Z."/>
            <person name="Liu J."/>
            <person name="Guo Q."/>
            <person name="Huang H."/>
            <person name="Sederoff R.R."/>
            <person name="Wang G."/>
            <person name="Qu G."/>
            <person name="Chen S."/>
        </authorList>
    </citation>
    <scope>NUCLEOTIDE SEQUENCE [LARGE SCALE GENOMIC DNA]</scope>
    <source>
        <strain evidence="1">SC-2020</strain>
    </source>
</reference>
<organism evidence="1 2">
    <name type="scientific">Populus alba x Populus x berolinensis</name>
    <dbReference type="NCBI Taxonomy" id="444605"/>
    <lineage>
        <taxon>Eukaryota</taxon>
        <taxon>Viridiplantae</taxon>
        <taxon>Streptophyta</taxon>
        <taxon>Embryophyta</taxon>
        <taxon>Tracheophyta</taxon>
        <taxon>Spermatophyta</taxon>
        <taxon>Magnoliopsida</taxon>
        <taxon>eudicotyledons</taxon>
        <taxon>Gunneridae</taxon>
        <taxon>Pentapetalae</taxon>
        <taxon>rosids</taxon>
        <taxon>fabids</taxon>
        <taxon>Malpighiales</taxon>
        <taxon>Salicaceae</taxon>
        <taxon>Saliceae</taxon>
        <taxon>Populus</taxon>
    </lineage>
</organism>
<comment type="caution">
    <text evidence="1">The sequence shown here is derived from an EMBL/GenBank/DDBJ whole genome shotgun (WGS) entry which is preliminary data.</text>
</comment>
<gene>
    <name evidence="1" type="ORF">NC653_039778</name>
</gene>